<name>A0AAV5IPX2_9ROSI</name>
<accession>A0AAV5IPX2</accession>
<comment type="caution">
    <text evidence="2">The sequence shown here is derived from an EMBL/GenBank/DDBJ whole genome shotgun (WGS) entry which is preliminary data.</text>
</comment>
<protein>
    <submittedName>
        <fullName evidence="2">Uncharacterized protein</fullName>
    </submittedName>
</protein>
<feature type="compositionally biased region" description="Low complexity" evidence="1">
    <location>
        <begin position="300"/>
        <end position="309"/>
    </location>
</feature>
<sequence>MSSILERQRQRAQGSRNRGVGSGSQRQSRFDEWPPPAPGRSSQHRSSSSAQRPRVEQRVEPAPSSSRRRAREDSDAEDDIPLIRRRTSNDSQPAPAAAARSAGGHQAPTREVAEAAPTSSSVVGPRFAYPDGFSYARTECQAAMLQGMQNFVPPADRLRAKGHIQQHGGHAALIKLMDVSILGELEMFQDAVAVAAANTTTDIFNEVRGRVLGVRADFPVGELAFFEGEEIDADGKSLAPPADTRVKLKWELNDEGLPVWPPSVAEEGEDTDGLPSFDAWVADPPDVPAEPSSTPPSAPTQPASDAAPTPTAPSPVPFPAHSSPDRSSPVRSAVAPNDASTPVDLTDE</sequence>
<reference evidence="2 3" key="1">
    <citation type="journal article" date="2021" name="Commun. Biol.">
        <title>The genome of Shorea leprosula (Dipterocarpaceae) highlights the ecological relevance of drought in aseasonal tropical rainforests.</title>
        <authorList>
            <person name="Ng K.K.S."/>
            <person name="Kobayashi M.J."/>
            <person name="Fawcett J.A."/>
            <person name="Hatakeyama M."/>
            <person name="Paape T."/>
            <person name="Ng C.H."/>
            <person name="Ang C.C."/>
            <person name="Tnah L.H."/>
            <person name="Lee C.T."/>
            <person name="Nishiyama T."/>
            <person name="Sese J."/>
            <person name="O'Brien M.J."/>
            <person name="Copetti D."/>
            <person name="Mohd Noor M.I."/>
            <person name="Ong R.C."/>
            <person name="Putra M."/>
            <person name="Sireger I.Z."/>
            <person name="Indrioko S."/>
            <person name="Kosugi Y."/>
            <person name="Izuno A."/>
            <person name="Isagi Y."/>
            <person name="Lee S.L."/>
            <person name="Shimizu K.K."/>
        </authorList>
    </citation>
    <scope>NUCLEOTIDE SEQUENCE [LARGE SCALE GENOMIC DNA]</scope>
    <source>
        <strain evidence="2">214</strain>
    </source>
</reference>
<feature type="compositionally biased region" description="Polar residues" evidence="1">
    <location>
        <begin position="1"/>
        <end position="16"/>
    </location>
</feature>
<evidence type="ECO:0000313" key="2">
    <source>
        <dbReference type="EMBL" id="GKV02425.1"/>
    </source>
</evidence>
<dbReference type="Proteomes" id="UP001054252">
    <property type="component" value="Unassembled WGS sequence"/>
</dbReference>
<dbReference type="EMBL" id="BPVZ01000018">
    <property type="protein sequence ID" value="GKV02425.1"/>
    <property type="molecule type" value="Genomic_DNA"/>
</dbReference>
<evidence type="ECO:0000313" key="3">
    <source>
        <dbReference type="Proteomes" id="UP001054252"/>
    </source>
</evidence>
<evidence type="ECO:0000256" key="1">
    <source>
        <dbReference type="SAM" id="MobiDB-lite"/>
    </source>
</evidence>
<organism evidence="2 3">
    <name type="scientific">Rubroshorea leprosula</name>
    <dbReference type="NCBI Taxonomy" id="152421"/>
    <lineage>
        <taxon>Eukaryota</taxon>
        <taxon>Viridiplantae</taxon>
        <taxon>Streptophyta</taxon>
        <taxon>Embryophyta</taxon>
        <taxon>Tracheophyta</taxon>
        <taxon>Spermatophyta</taxon>
        <taxon>Magnoliopsida</taxon>
        <taxon>eudicotyledons</taxon>
        <taxon>Gunneridae</taxon>
        <taxon>Pentapetalae</taxon>
        <taxon>rosids</taxon>
        <taxon>malvids</taxon>
        <taxon>Malvales</taxon>
        <taxon>Dipterocarpaceae</taxon>
        <taxon>Rubroshorea</taxon>
    </lineage>
</organism>
<dbReference type="AlphaFoldDB" id="A0AAV5IPX2"/>
<feature type="region of interest" description="Disordered" evidence="1">
    <location>
        <begin position="256"/>
        <end position="348"/>
    </location>
</feature>
<feature type="region of interest" description="Disordered" evidence="1">
    <location>
        <begin position="1"/>
        <end position="123"/>
    </location>
</feature>
<feature type="compositionally biased region" description="Low complexity" evidence="1">
    <location>
        <begin position="40"/>
        <end position="52"/>
    </location>
</feature>
<gene>
    <name evidence="2" type="ORF">SLEP1_g14862</name>
</gene>
<feature type="compositionally biased region" description="Low complexity" evidence="1">
    <location>
        <begin position="91"/>
        <end position="107"/>
    </location>
</feature>
<keyword evidence="3" id="KW-1185">Reference proteome</keyword>
<proteinExistence type="predicted"/>
<feature type="compositionally biased region" description="Pro residues" evidence="1">
    <location>
        <begin position="285"/>
        <end position="299"/>
    </location>
</feature>